<dbReference type="AlphaFoldDB" id="A0A318E4G3"/>
<evidence type="ECO:0000313" key="2">
    <source>
        <dbReference type="EMBL" id="PXV66037.1"/>
    </source>
</evidence>
<protein>
    <recommendedName>
        <fullName evidence="1">N-acetyltransferase domain-containing protein</fullName>
    </recommendedName>
</protein>
<name>A0A318E4G3_9GAMM</name>
<evidence type="ECO:0000259" key="1">
    <source>
        <dbReference type="Pfam" id="PF00583"/>
    </source>
</evidence>
<dbReference type="Gene3D" id="3.40.630.30">
    <property type="match status" value="1"/>
</dbReference>
<reference evidence="2 3" key="1">
    <citation type="submission" date="2018-04" db="EMBL/GenBank/DDBJ databases">
        <title>Genomic Encyclopedia of Type Strains, Phase IV (KMG-IV): sequencing the most valuable type-strain genomes for metagenomic binning, comparative biology and taxonomic classification.</title>
        <authorList>
            <person name="Goeker M."/>
        </authorList>
    </citation>
    <scope>NUCLEOTIDE SEQUENCE [LARGE SCALE GENOMIC DNA]</scope>
    <source>
        <strain evidence="2 3">DSM 104150</strain>
    </source>
</reference>
<dbReference type="Pfam" id="PF00583">
    <property type="entry name" value="Acetyltransf_1"/>
    <property type="match status" value="1"/>
</dbReference>
<dbReference type="GO" id="GO:0016747">
    <property type="term" value="F:acyltransferase activity, transferring groups other than amino-acyl groups"/>
    <property type="evidence" value="ECO:0007669"/>
    <property type="project" value="InterPro"/>
</dbReference>
<evidence type="ECO:0000313" key="3">
    <source>
        <dbReference type="Proteomes" id="UP000248330"/>
    </source>
</evidence>
<accession>A0A318E4G3</accession>
<dbReference type="CDD" id="cd04301">
    <property type="entry name" value="NAT_SF"/>
    <property type="match status" value="1"/>
</dbReference>
<dbReference type="SUPFAM" id="SSF55729">
    <property type="entry name" value="Acyl-CoA N-acyltransferases (Nat)"/>
    <property type="match status" value="1"/>
</dbReference>
<dbReference type="InterPro" id="IPR000182">
    <property type="entry name" value="GNAT_dom"/>
</dbReference>
<comment type="caution">
    <text evidence="2">The sequence shown here is derived from an EMBL/GenBank/DDBJ whole genome shotgun (WGS) entry which is preliminary data.</text>
</comment>
<dbReference type="InterPro" id="IPR016181">
    <property type="entry name" value="Acyl_CoA_acyltransferase"/>
</dbReference>
<organism evidence="2 3">
    <name type="scientific">Sinimarinibacterium flocculans</name>
    <dbReference type="NCBI Taxonomy" id="985250"/>
    <lineage>
        <taxon>Bacteria</taxon>
        <taxon>Pseudomonadati</taxon>
        <taxon>Pseudomonadota</taxon>
        <taxon>Gammaproteobacteria</taxon>
        <taxon>Nevskiales</taxon>
        <taxon>Nevskiaceae</taxon>
        <taxon>Sinimarinibacterium</taxon>
    </lineage>
</organism>
<dbReference type="Proteomes" id="UP000248330">
    <property type="component" value="Unassembled WGS sequence"/>
</dbReference>
<dbReference type="RefSeq" id="WP_146216614.1">
    <property type="nucleotide sequence ID" value="NZ_CAWNXA010000008.1"/>
</dbReference>
<keyword evidence="3" id="KW-1185">Reference proteome</keyword>
<feature type="domain" description="N-acetyltransferase" evidence="1">
    <location>
        <begin position="63"/>
        <end position="139"/>
    </location>
</feature>
<sequence>MLKPYHPDHFPWMKSLIIEGAGTGVYDRSLRLPNAEIAFFRGLQIGLRTGHVHGPDGRSELLHAHLFYANENSKKPCGFALFKGEEQSQMVEFWMASISPGYRRRGFGFQLFKEALNLYGNRIIIARCNKGSDVAIRMLANLRFIHVGTGNSEGTVFLTSPNTPQKLFDEMKRLFAA</sequence>
<dbReference type="EMBL" id="QICN01000008">
    <property type="protein sequence ID" value="PXV66037.1"/>
    <property type="molecule type" value="Genomic_DNA"/>
</dbReference>
<gene>
    <name evidence="2" type="ORF">C8D93_1089</name>
</gene>
<proteinExistence type="predicted"/>